<dbReference type="EMBL" id="HE815464">
    <property type="protein sequence ID" value="CCH63702.1"/>
    <property type="molecule type" value="Genomic_DNA"/>
</dbReference>
<dbReference type="RefSeq" id="YP_007005310.1">
    <property type="nucleotide sequence ID" value="NC_019507.1"/>
</dbReference>
<reference evidence="1 2" key="1">
    <citation type="journal article" date="2012" name="J. Virol.">
        <title>The Complete Genome Sequence of Bacteriophage CP21 Reveals Modular Shuffling in Campylobacter Group II Phages.</title>
        <authorList>
            <person name="Hammerl J.A."/>
            <person name="Jackel C."/>
            <person name="Reetz J."/>
            <person name="Hertwig S."/>
        </authorList>
    </citation>
    <scope>NUCLEOTIDE SEQUENCE [LARGE SCALE GENOMIC DNA]</scope>
</reference>
<accession>I7IIA3</accession>
<name>I7IIA3_9CAUD</name>
<sequence>MLKLVELMIDTQDNLQNVLTKALIVNIFLKVLNSQKNDNSYYRFEDRYDFDKRSIHNDIVISKMLD</sequence>
<gene>
    <name evidence="1" type="primary">CP21_242</name>
</gene>
<dbReference type="GeneID" id="14011052"/>
<evidence type="ECO:0000313" key="1">
    <source>
        <dbReference type="EMBL" id="CCH63702.1"/>
    </source>
</evidence>
<keyword evidence="2" id="KW-1185">Reference proteome</keyword>
<organism evidence="1 2">
    <name type="scientific">Campylobacter phage CP21</name>
    <dbReference type="NCBI Taxonomy" id="2881391"/>
    <lineage>
        <taxon>Viruses</taxon>
        <taxon>Duplodnaviria</taxon>
        <taxon>Heunggongvirae</taxon>
        <taxon>Uroviricota</taxon>
        <taxon>Caudoviricetes</taxon>
        <taxon>Connertonviridae</taxon>
        <taxon>Firehammervirus</taxon>
        <taxon>Firehammervirus CP21</taxon>
    </lineage>
</organism>
<evidence type="ECO:0000313" key="2">
    <source>
        <dbReference type="Proteomes" id="UP000050571"/>
    </source>
</evidence>
<proteinExistence type="predicted"/>
<protein>
    <submittedName>
        <fullName evidence="1">Uncharacterized protein</fullName>
    </submittedName>
</protein>
<dbReference type="KEGG" id="vg:14011052"/>
<dbReference type="Proteomes" id="UP000050571">
    <property type="component" value="Segment"/>
</dbReference>